<protein>
    <submittedName>
        <fullName evidence="3">Uncharacterized protein</fullName>
    </submittedName>
</protein>
<dbReference type="Proteomes" id="UP000663842">
    <property type="component" value="Unassembled WGS sequence"/>
</dbReference>
<feature type="coiled-coil region" evidence="1">
    <location>
        <begin position="41"/>
        <end position="75"/>
    </location>
</feature>
<reference evidence="3" key="1">
    <citation type="submission" date="2021-02" db="EMBL/GenBank/DDBJ databases">
        <authorList>
            <person name="Nowell W R."/>
        </authorList>
    </citation>
    <scope>NUCLEOTIDE SEQUENCE</scope>
</reference>
<accession>A0A820HLT8</accession>
<organism evidence="3 4">
    <name type="scientific">Rotaria magnacalcarata</name>
    <dbReference type="NCBI Taxonomy" id="392030"/>
    <lineage>
        <taxon>Eukaryota</taxon>
        <taxon>Metazoa</taxon>
        <taxon>Spiralia</taxon>
        <taxon>Gnathifera</taxon>
        <taxon>Rotifera</taxon>
        <taxon>Eurotatoria</taxon>
        <taxon>Bdelloidea</taxon>
        <taxon>Philodinida</taxon>
        <taxon>Philodinidae</taxon>
        <taxon>Rotaria</taxon>
    </lineage>
</organism>
<dbReference type="EMBL" id="CAJOBF010010712">
    <property type="protein sequence ID" value="CAF4295331.1"/>
    <property type="molecule type" value="Genomic_DNA"/>
</dbReference>
<evidence type="ECO:0000313" key="3">
    <source>
        <dbReference type="EMBL" id="CAF4295331.1"/>
    </source>
</evidence>
<evidence type="ECO:0000313" key="4">
    <source>
        <dbReference type="Proteomes" id="UP000663842"/>
    </source>
</evidence>
<feature type="region of interest" description="Disordered" evidence="2">
    <location>
        <begin position="1"/>
        <end position="26"/>
    </location>
</feature>
<dbReference type="AlphaFoldDB" id="A0A820HLT8"/>
<proteinExistence type="predicted"/>
<evidence type="ECO:0000256" key="1">
    <source>
        <dbReference type="SAM" id="Coils"/>
    </source>
</evidence>
<comment type="caution">
    <text evidence="3">The sequence shown here is derived from an EMBL/GenBank/DDBJ whole genome shotgun (WGS) entry which is preliminary data.</text>
</comment>
<name>A0A820HLT8_9BILA</name>
<evidence type="ECO:0000256" key="2">
    <source>
        <dbReference type="SAM" id="MobiDB-lite"/>
    </source>
</evidence>
<feature type="non-terminal residue" evidence="3">
    <location>
        <position position="1"/>
    </location>
</feature>
<gene>
    <name evidence="3" type="ORF">UXM345_LOCUS33108</name>
</gene>
<keyword evidence="1" id="KW-0175">Coiled coil</keyword>
<sequence length="121" mass="13319">MDDETTPSSATGVPPPASTASATGTTQDEAIAELKKAIALLNKKDTDIQIINAQYSKLNQEKANLEDNLIRMSNIKDQACHDVQDFTTKQIALEQEVHDAKVEQQRLIDLVNNEKQQQADA</sequence>